<dbReference type="Proteomes" id="UP000030748">
    <property type="component" value="Unassembled WGS sequence"/>
</dbReference>
<organism evidence="8 9">
    <name type="scientific">Erythranthe guttata</name>
    <name type="common">Yellow monkey flower</name>
    <name type="synonym">Mimulus guttatus</name>
    <dbReference type="NCBI Taxonomy" id="4155"/>
    <lineage>
        <taxon>Eukaryota</taxon>
        <taxon>Viridiplantae</taxon>
        <taxon>Streptophyta</taxon>
        <taxon>Embryophyta</taxon>
        <taxon>Tracheophyta</taxon>
        <taxon>Spermatophyta</taxon>
        <taxon>Magnoliopsida</taxon>
        <taxon>eudicotyledons</taxon>
        <taxon>Gunneridae</taxon>
        <taxon>Pentapetalae</taxon>
        <taxon>asterids</taxon>
        <taxon>lamiids</taxon>
        <taxon>Lamiales</taxon>
        <taxon>Phrymaceae</taxon>
        <taxon>Erythranthe</taxon>
    </lineage>
</organism>
<evidence type="ECO:0000313" key="9">
    <source>
        <dbReference type="Proteomes" id="UP000030748"/>
    </source>
</evidence>
<name>A0A022QTS9_ERYGU</name>
<keyword evidence="4 6" id="KW-0863">Zinc-finger</keyword>
<evidence type="ECO:0000256" key="2">
    <source>
        <dbReference type="ARBA" id="ARBA00012483"/>
    </source>
</evidence>
<dbReference type="PANTHER" id="PTHR15710">
    <property type="entry name" value="E3 UBIQUITIN-PROTEIN LIGASE PRAJA"/>
    <property type="match status" value="1"/>
</dbReference>
<gene>
    <name evidence="8" type="ORF">MIMGU_mgv1a023613mg</name>
</gene>
<reference evidence="8 9" key="1">
    <citation type="journal article" date="2013" name="Proc. Natl. Acad. Sci. U.S.A.">
        <title>Fine-scale variation in meiotic recombination in Mimulus inferred from population shotgun sequencing.</title>
        <authorList>
            <person name="Hellsten U."/>
            <person name="Wright K.M."/>
            <person name="Jenkins J."/>
            <person name="Shu S."/>
            <person name="Yuan Y."/>
            <person name="Wessler S.R."/>
            <person name="Schmutz J."/>
            <person name="Willis J.H."/>
            <person name="Rokhsar D.S."/>
        </authorList>
    </citation>
    <scope>NUCLEOTIDE SEQUENCE [LARGE SCALE GENOMIC DNA]</scope>
    <source>
        <strain evidence="9">cv. DUN x IM62</strain>
    </source>
</reference>
<feature type="domain" description="RING-type" evidence="7">
    <location>
        <begin position="150"/>
        <end position="190"/>
    </location>
</feature>
<dbReference type="PROSITE" id="PS50089">
    <property type="entry name" value="ZF_RING_2"/>
    <property type="match status" value="1"/>
</dbReference>
<proteinExistence type="predicted"/>
<dbReference type="SUPFAM" id="SSF57850">
    <property type="entry name" value="RING/U-box"/>
    <property type="match status" value="1"/>
</dbReference>
<sequence length="196" mass="22440">TPTRRFKPRFSLPKLSRINFFFSCKIESSVWILHQDNPTELQCIKRVGFPPTRTSSYHARISFRQLSCFEETLDVVGPCLGPPLDEDGPRRELVEYAWTKALERALGHMKGHEVLDLHFDVVVERKLVFSREVVERAPDSGRRNVTSDCCSICLEGFSGEEPLGMPCSHIFHGSCIGKWLRNNPFCPICRSRFPLS</sequence>
<dbReference type="Pfam" id="PF13639">
    <property type="entry name" value="zf-RING_2"/>
    <property type="match status" value="1"/>
</dbReference>
<evidence type="ECO:0000256" key="4">
    <source>
        <dbReference type="ARBA" id="ARBA00022771"/>
    </source>
</evidence>
<evidence type="ECO:0000256" key="3">
    <source>
        <dbReference type="ARBA" id="ARBA00022723"/>
    </source>
</evidence>
<evidence type="ECO:0000259" key="7">
    <source>
        <dbReference type="PROSITE" id="PS50089"/>
    </source>
</evidence>
<dbReference type="GO" id="GO:0008270">
    <property type="term" value="F:zinc ion binding"/>
    <property type="evidence" value="ECO:0007669"/>
    <property type="project" value="UniProtKB-KW"/>
</dbReference>
<dbReference type="EC" id="2.3.2.27" evidence="2"/>
<dbReference type="SMART" id="SM00184">
    <property type="entry name" value="RING"/>
    <property type="match status" value="1"/>
</dbReference>
<evidence type="ECO:0000256" key="1">
    <source>
        <dbReference type="ARBA" id="ARBA00000900"/>
    </source>
</evidence>
<dbReference type="EMBL" id="KI631018">
    <property type="protein sequence ID" value="EYU30974.1"/>
    <property type="molecule type" value="Genomic_DNA"/>
</dbReference>
<keyword evidence="5" id="KW-0862">Zinc</keyword>
<dbReference type="InterPro" id="IPR013083">
    <property type="entry name" value="Znf_RING/FYVE/PHD"/>
</dbReference>
<dbReference type="InterPro" id="IPR001841">
    <property type="entry name" value="Znf_RING"/>
</dbReference>
<evidence type="ECO:0000256" key="5">
    <source>
        <dbReference type="ARBA" id="ARBA00022833"/>
    </source>
</evidence>
<dbReference type="GO" id="GO:0061630">
    <property type="term" value="F:ubiquitin protein ligase activity"/>
    <property type="evidence" value="ECO:0007669"/>
    <property type="project" value="UniProtKB-EC"/>
</dbReference>
<evidence type="ECO:0000256" key="6">
    <source>
        <dbReference type="PROSITE-ProRule" id="PRU00175"/>
    </source>
</evidence>
<feature type="non-terminal residue" evidence="8">
    <location>
        <position position="1"/>
    </location>
</feature>
<protein>
    <recommendedName>
        <fullName evidence="2">RING-type E3 ubiquitin transferase</fullName>
        <ecNumber evidence="2">2.3.2.27</ecNumber>
    </recommendedName>
</protein>
<dbReference type="Gene3D" id="3.30.40.10">
    <property type="entry name" value="Zinc/RING finger domain, C3HC4 (zinc finger)"/>
    <property type="match status" value="1"/>
</dbReference>
<accession>A0A022QTS9</accession>
<dbReference type="PANTHER" id="PTHR15710:SF77">
    <property type="entry name" value="RING-H2 FINGER PROTEIN ATL21B"/>
    <property type="match status" value="1"/>
</dbReference>
<dbReference type="AlphaFoldDB" id="A0A022QTS9"/>
<evidence type="ECO:0000313" key="8">
    <source>
        <dbReference type="EMBL" id="EYU30974.1"/>
    </source>
</evidence>
<comment type="catalytic activity">
    <reaction evidence="1">
        <text>S-ubiquitinyl-[E2 ubiquitin-conjugating enzyme]-L-cysteine + [acceptor protein]-L-lysine = [E2 ubiquitin-conjugating enzyme]-L-cysteine + N(6)-ubiquitinyl-[acceptor protein]-L-lysine.</text>
        <dbReference type="EC" id="2.3.2.27"/>
    </reaction>
</comment>
<keyword evidence="3" id="KW-0479">Metal-binding</keyword>
<keyword evidence="9" id="KW-1185">Reference proteome</keyword>